<name>A0A5S9PFX3_9GAMM</name>
<evidence type="ECO:0000313" key="2">
    <source>
        <dbReference type="Proteomes" id="UP000441399"/>
    </source>
</evidence>
<dbReference type="AlphaFoldDB" id="A0A5S9PFX3"/>
<sequence>MKIAIPTTAISMLAAATIFSGCITEPNIDPTAPDIPDPRIEEDKYPDAQIINKNANRFLPASYISEKNIDFSLEGTWMEFHHVIVFSEEQTFDTLTYEKRRTCELSIYSGTADLYEGCEWFEGRDIRFTTGSADSQMLLKEGTETLDSPRPFFVEYTVEMIDLSHLRLTEKETRTEADNTQTVTYFYLDMVRIADKNSTIGSYTVNRLNYEGNLQQTISRDVIGLSESSDYITLTTDSGSEFSFYNNINTNGYDASYAGARLIKNLANQQVSFEELWTYLGITTIDNARDFVIRELNISKLDAQGLDIDATINQSFFYEKDGDTTTVSATTNF</sequence>
<proteinExistence type="predicted"/>
<evidence type="ECO:0000313" key="1">
    <source>
        <dbReference type="EMBL" id="CAA0102878.1"/>
    </source>
</evidence>
<evidence type="ECO:0008006" key="3">
    <source>
        <dbReference type="Google" id="ProtNLM"/>
    </source>
</evidence>
<dbReference type="PROSITE" id="PS51257">
    <property type="entry name" value="PROKAR_LIPOPROTEIN"/>
    <property type="match status" value="1"/>
</dbReference>
<organism evidence="1 2">
    <name type="scientific">BD1-7 clade bacterium</name>
    <dbReference type="NCBI Taxonomy" id="2029982"/>
    <lineage>
        <taxon>Bacteria</taxon>
        <taxon>Pseudomonadati</taxon>
        <taxon>Pseudomonadota</taxon>
        <taxon>Gammaproteobacteria</taxon>
        <taxon>Cellvibrionales</taxon>
        <taxon>Spongiibacteraceae</taxon>
        <taxon>BD1-7 clade</taxon>
    </lineage>
</organism>
<reference evidence="1 2" key="1">
    <citation type="submission" date="2019-11" db="EMBL/GenBank/DDBJ databases">
        <authorList>
            <person name="Holert J."/>
        </authorList>
    </citation>
    <scope>NUCLEOTIDE SEQUENCE [LARGE SCALE GENOMIC DNA]</scope>
    <source>
        <strain evidence="1">SB11_3</strain>
    </source>
</reference>
<keyword evidence="2" id="KW-1185">Reference proteome</keyword>
<accession>A0A5S9PFX3</accession>
<dbReference type="Proteomes" id="UP000441399">
    <property type="component" value="Unassembled WGS sequence"/>
</dbReference>
<protein>
    <recommendedName>
        <fullName evidence="3">Lipoprotein</fullName>
    </recommendedName>
</protein>
<dbReference type="EMBL" id="CACSIO010000009">
    <property type="protein sequence ID" value="CAA0102878.1"/>
    <property type="molecule type" value="Genomic_DNA"/>
</dbReference>
<gene>
    <name evidence="1" type="ORF">OPDIPICF_04489</name>
</gene>